<gene>
    <name evidence="1" type="ORF">SPIL2461_LOCUS12190</name>
</gene>
<reference evidence="1" key="1">
    <citation type="submission" date="2021-02" db="EMBL/GenBank/DDBJ databases">
        <authorList>
            <person name="Dougan E. K."/>
            <person name="Rhodes N."/>
            <person name="Thang M."/>
            <person name="Chan C."/>
        </authorList>
    </citation>
    <scope>NUCLEOTIDE SEQUENCE</scope>
</reference>
<feature type="non-terminal residue" evidence="1">
    <location>
        <position position="211"/>
    </location>
</feature>
<organism evidence="1 2">
    <name type="scientific">Symbiodinium pilosum</name>
    <name type="common">Dinoflagellate</name>
    <dbReference type="NCBI Taxonomy" id="2952"/>
    <lineage>
        <taxon>Eukaryota</taxon>
        <taxon>Sar</taxon>
        <taxon>Alveolata</taxon>
        <taxon>Dinophyceae</taxon>
        <taxon>Suessiales</taxon>
        <taxon>Symbiodiniaceae</taxon>
        <taxon>Symbiodinium</taxon>
    </lineage>
</organism>
<dbReference type="AlphaFoldDB" id="A0A812SCY1"/>
<feature type="non-terminal residue" evidence="1">
    <location>
        <position position="1"/>
    </location>
</feature>
<evidence type="ECO:0000313" key="2">
    <source>
        <dbReference type="Proteomes" id="UP000649617"/>
    </source>
</evidence>
<accession>A0A812SCY1</accession>
<dbReference type="Proteomes" id="UP000649617">
    <property type="component" value="Unassembled WGS sequence"/>
</dbReference>
<dbReference type="EMBL" id="CAJNIZ010024598">
    <property type="protein sequence ID" value="CAE7478367.1"/>
    <property type="molecule type" value="Genomic_DNA"/>
</dbReference>
<protein>
    <submittedName>
        <fullName evidence="1">Uncharacterized protein</fullName>
    </submittedName>
</protein>
<name>A0A812SCY1_SYMPI</name>
<comment type="caution">
    <text evidence="1">The sequence shown here is derived from an EMBL/GenBank/DDBJ whole genome shotgun (WGS) entry which is preliminary data.</text>
</comment>
<evidence type="ECO:0000313" key="1">
    <source>
        <dbReference type="EMBL" id="CAE7478367.1"/>
    </source>
</evidence>
<keyword evidence="2" id="KW-1185">Reference proteome</keyword>
<proteinExistence type="predicted"/>
<sequence length="211" mass="23594">LSNFRALQNRLAVMGYCAFQVWADGNCGLWALHALESGTPNVHPTQQDQEKLRARLAESWLDASHMAAWRSIFATLVDTFDQPQAVMIDLSTPPSTPPRKTPLPMLDVDASTPVHAVKTVGVGRGVFRRENPVPNPAVCQAWTEAQALLDLKPQEEDQLIVDDAPEPVAPKRRTRACKRKILSQEEQALLETKKYLAELRITWPFVQNVHA</sequence>